<gene>
    <name evidence="1" type="ordered locus">Sthe_1951</name>
</gene>
<sequence length="469" mass="52247">MRGYSSVQELIDDLKPAAEIRDGALSITDERAFREQKVDRLVYGAVFGDDEVKPACRWIIWQAAQALGALPASIHEYYMAGGRGEWHHRTTPAINIRGLTYDTARAVFRTAMRYDCKQFIFEIARSEIGYTQQRPEEYVSSVLAAALREGYRGPVFIQGDHFQISAKGYAKDPQKEIEGVEKLILEALDAGFYNIDVDSSTLVDLSKPTVAEQQTLNYQHCADLTAFIRKHQPEGVMVSVGGEIGEVGGKNSDVHELRAFMDGFNRVLAEKGGDLVGISKISVQTGTSHGGVVLPDGTIADVKVDFDTLAELSEVSRKEYGLAGAVQHGASTLPEVAFNRFAEANACEVHLATAFQNLIYDSDLFPKDLRDEIYAYLAENHADERKPDMTDAQFYYTTRKRAFGPFKQQMWDLSDDVRQGISKLLEERFDLIFDRLNVGGTSSLVEKYVTPTKRDKPMPESLRTAAQVS</sequence>
<dbReference type="InParanoid" id="D1C566"/>
<dbReference type="SUPFAM" id="SSF51569">
    <property type="entry name" value="Aldolase"/>
    <property type="match status" value="1"/>
</dbReference>
<dbReference type="Pfam" id="PF01116">
    <property type="entry name" value="F_bP_aldolase"/>
    <property type="match status" value="1"/>
</dbReference>
<accession>D1C566</accession>
<dbReference type="InterPro" id="IPR000771">
    <property type="entry name" value="FBA_II"/>
</dbReference>
<dbReference type="GO" id="GO:0016832">
    <property type="term" value="F:aldehyde-lyase activity"/>
    <property type="evidence" value="ECO:0007669"/>
    <property type="project" value="InterPro"/>
</dbReference>
<protein>
    <submittedName>
        <fullName evidence="1">Aldolase</fullName>
    </submittedName>
</protein>
<dbReference type="Gene3D" id="3.20.20.70">
    <property type="entry name" value="Aldolase class I"/>
    <property type="match status" value="1"/>
</dbReference>
<dbReference type="GO" id="GO:0008270">
    <property type="term" value="F:zinc ion binding"/>
    <property type="evidence" value="ECO:0007669"/>
    <property type="project" value="InterPro"/>
</dbReference>
<dbReference type="STRING" id="479434.Sthe_1951"/>
<dbReference type="HOGENOM" id="CLU_612405_0_0_0"/>
<organism evidence="1 2">
    <name type="scientific">Sphaerobacter thermophilus (strain ATCC 49802 / DSM 20745 / KCCM 41009 / NCIMB 13125 / S 6022)</name>
    <dbReference type="NCBI Taxonomy" id="479434"/>
    <lineage>
        <taxon>Bacteria</taxon>
        <taxon>Pseudomonadati</taxon>
        <taxon>Thermomicrobiota</taxon>
        <taxon>Thermomicrobia</taxon>
        <taxon>Sphaerobacterales</taxon>
        <taxon>Sphaerobacterineae</taxon>
        <taxon>Sphaerobacteraceae</taxon>
        <taxon>Sphaerobacter</taxon>
    </lineage>
</organism>
<dbReference type="AlphaFoldDB" id="D1C566"/>
<evidence type="ECO:0000313" key="1">
    <source>
        <dbReference type="EMBL" id="ACZ39383.1"/>
    </source>
</evidence>
<dbReference type="InterPro" id="IPR013785">
    <property type="entry name" value="Aldolase_TIM"/>
</dbReference>
<dbReference type="EMBL" id="CP001823">
    <property type="protein sequence ID" value="ACZ39383.1"/>
    <property type="molecule type" value="Genomic_DNA"/>
</dbReference>
<dbReference type="eggNOG" id="COG0191">
    <property type="taxonomic scope" value="Bacteria"/>
</dbReference>
<reference evidence="1 2" key="2">
    <citation type="journal article" date="2010" name="Stand. Genomic Sci.">
        <title>Complete genome sequence of Desulfohalobium retbaense type strain (HR(100)).</title>
        <authorList>
            <person name="Spring S."/>
            <person name="Nolan M."/>
            <person name="Lapidus A."/>
            <person name="Glavina Del Rio T."/>
            <person name="Copeland A."/>
            <person name="Tice H."/>
            <person name="Cheng J.F."/>
            <person name="Lucas S."/>
            <person name="Land M."/>
            <person name="Chen F."/>
            <person name="Bruce D."/>
            <person name="Goodwin L."/>
            <person name="Pitluck S."/>
            <person name="Ivanova N."/>
            <person name="Mavromatis K."/>
            <person name="Mikhailova N."/>
            <person name="Pati A."/>
            <person name="Chen A."/>
            <person name="Palaniappan K."/>
            <person name="Hauser L."/>
            <person name="Chang Y.J."/>
            <person name="Jeffries C.D."/>
            <person name="Munk C."/>
            <person name="Kiss H."/>
            <person name="Chain P."/>
            <person name="Han C."/>
            <person name="Brettin T."/>
            <person name="Detter J.C."/>
            <person name="Schuler E."/>
            <person name="Goker M."/>
            <person name="Rohde M."/>
            <person name="Bristow J."/>
            <person name="Eisen J.A."/>
            <person name="Markowitz V."/>
            <person name="Hugenholtz P."/>
            <person name="Kyrpides N.C."/>
            <person name="Klenk H.P."/>
        </authorList>
    </citation>
    <scope>NUCLEOTIDE SEQUENCE [LARGE SCALE GENOMIC DNA]</scope>
    <source>
        <strain evidence="2">ATCC 49802 / DSM 20745 / S 6022</strain>
    </source>
</reference>
<dbReference type="KEGG" id="sti:Sthe_1951"/>
<dbReference type="Proteomes" id="UP000002027">
    <property type="component" value="Chromosome 1"/>
</dbReference>
<dbReference type="PANTHER" id="PTHR30304">
    <property type="entry name" value="D-TAGATOSE-1,6-BISPHOSPHATE ALDOLASE"/>
    <property type="match status" value="1"/>
</dbReference>
<evidence type="ECO:0000313" key="2">
    <source>
        <dbReference type="Proteomes" id="UP000002027"/>
    </source>
</evidence>
<keyword evidence="2" id="KW-1185">Reference proteome</keyword>
<reference evidence="2" key="1">
    <citation type="submission" date="2009-11" db="EMBL/GenBank/DDBJ databases">
        <title>The complete chromosome 1 of Sphaerobacter thermophilus DSM 20745.</title>
        <authorList>
            <person name="Lucas S."/>
            <person name="Copeland A."/>
            <person name="Lapidus A."/>
            <person name="Glavina del Rio T."/>
            <person name="Dalin E."/>
            <person name="Tice H."/>
            <person name="Bruce D."/>
            <person name="Goodwin L."/>
            <person name="Pitluck S."/>
            <person name="Kyrpides N."/>
            <person name="Mavromatis K."/>
            <person name="Ivanova N."/>
            <person name="Mikhailova N."/>
            <person name="LaButti K.M."/>
            <person name="Clum A."/>
            <person name="Sun H.I."/>
            <person name="Brettin T."/>
            <person name="Detter J.C."/>
            <person name="Han C."/>
            <person name="Larimer F."/>
            <person name="Land M."/>
            <person name="Hauser L."/>
            <person name="Markowitz V."/>
            <person name="Cheng J.F."/>
            <person name="Hugenholtz P."/>
            <person name="Woyke T."/>
            <person name="Wu D."/>
            <person name="Steenblock K."/>
            <person name="Schneider S."/>
            <person name="Pukall R."/>
            <person name="Goeker M."/>
            <person name="Klenk H.P."/>
            <person name="Eisen J.A."/>
        </authorList>
    </citation>
    <scope>NUCLEOTIDE SEQUENCE [LARGE SCALE GENOMIC DNA]</scope>
    <source>
        <strain evidence="2">ATCC 49802 / DSM 20745 / S 6022</strain>
    </source>
</reference>
<dbReference type="PANTHER" id="PTHR30304:SF0">
    <property type="entry name" value="D-TAGATOSE-1,6-BISPHOSPHATE ALDOLASE SUBUNIT GATY-RELATED"/>
    <property type="match status" value="1"/>
</dbReference>
<dbReference type="OrthoDB" id="9803995at2"/>
<dbReference type="InterPro" id="IPR050246">
    <property type="entry name" value="Class_II_FBP_aldolase"/>
</dbReference>
<dbReference type="GO" id="GO:0005975">
    <property type="term" value="P:carbohydrate metabolic process"/>
    <property type="evidence" value="ECO:0007669"/>
    <property type="project" value="InterPro"/>
</dbReference>
<proteinExistence type="predicted"/>
<name>D1C566_SPHTD</name>
<dbReference type="RefSeq" id="WP_012872429.1">
    <property type="nucleotide sequence ID" value="NC_013523.1"/>
</dbReference>